<evidence type="ECO:0000313" key="2">
    <source>
        <dbReference type="Proteomes" id="UP000295758"/>
    </source>
</evidence>
<name>A0A4R7DQT0_9FIRM</name>
<dbReference type="AlphaFoldDB" id="A0A4R7DQT0"/>
<comment type="caution">
    <text evidence="1">The sequence shown here is derived from an EMBL/GenBank/DDBJ whole genome shotgun (WGS) entry which is preliminary data.</text>
</comment>
<reference evidence="1 2" key="1">
    <citation type="submission" date="2019-03" db="EMBL/GenBank/DDBJ databases">
        <title>Deep subsurface shale carbon reservoir microbial communities from Ohio and West Virginia, USA.</title>
        <authorList>
            <person name="Wrighton K."/>
        </authorList>
    </citation>
    <scope>NUCLEOTIDE SEQUENCE [LARGE SCALE GENOMIC DNA]</scope>
    <source>
        <strain evidence="1 2">UTICA-S4D12</strain>
    </source>
</reference>
<accession>A0A4R7DQT0</accession>
<dbReference type="Proteomes" id="UP000295758">
    <property type="component" value="Unassembled WGS sequence"/>
</dbReference>
<protein>
    <submittedName>
        <fullName evidence="1">Uncharacterized protein</fullName>
    </submittedName>
</protein>
<organism evidence="1 2">
    <name type="scientific">Halanaerobium congolense</name>
    <dbReference type="NCBI Taxonomy" id="54121"/>
    <lineage>
        <taxon>Bacteria</taxon>
        <taxon>Bacillati</taxon>
        <taxon>Bacillota</taxon>
        <taxon>Clostridia</taxon>
        <taxon>Halanaerobiales</taxon>
        <taxon>Halanaerobiaceae</taxon>
        <taxon>Halanaerobium</taxon>
    </lineage>
</organism>
<evidence type="ECO:0000313" key="1">
    <source>
        <dbReference type="EMBL" id="TDS24389.1"/>
    </source>
</evidence>
<feature type="non-terminal residue" evidence="1">
    <location>
        <position position="54"/>
    </location>
</feature>
<gene>
    <name evidence="1" type="ORF">BY453_1691</name>
</gene>
<proteinExistence type="predicted"/>
<dbReference type="EMBL" id="SOAA01000069">
    <property type="protein sequence ID" value="TDS24389.1"/>
    <property type="molecule type" value="Genomic_DNA"/>
</dbReference>
<sequence length="54" mass="5693">MPVSDDPTLLLSLSLIGRCSVIISYNDTGIRGVPGVHRPGAKLAFISTIVQVLT</sequence>